<feature type="coiled-coil region" evidence="1">
    <location>
        <begin position="76"/>
        <end position="126"/>
    </location>
</feature>
<proteinExistence type="predicted"/>
<keyword evidence="3" id="KW-1185">Reference proteome</keyword>
<accession>A0AAU9R8P8</accession>
<reference evidence="2 3" key="1">
    <citation type="submission" date="2022-03" db="EMBL/GenBank/DDBJ databases">
        <authorList>
            <person name="Nunn A."/>
            <person name="Chopra R."/>
            <person name="Nunn A."/>
            <person name="Contreras Garrido A."/>
        </authorList>
    </citation>
    <scope>NUCLEOTIDE SEQUENCE [LARGE SCALE GENOMIC DNA]</scope>
</reference>
<dbReference type="AlphaFoldDB" id="A0AAU9R8P8"/>
<evidence type="ECO:0000313" key="3">
    <source>
        <dbReference type="Proteomes" id="UP000836841"/>
    </source>
</evidence>
<evidence type="ECO:0000313" key="2">
    <source>
        <dbReference type="EMBL" id="CAH2036208.1"/>
    </source>
</evidence>
<protein>
    <submittedName>
        <fullName evidence="2">Uncharacterized protein</fullName>
    </submittedName>
</protein>
<keyword evidence="1" id="KW-0175">Coiled coil</keyword>
<dbReference type="InterPro" id="IPR006462">
    <property type="entry name" value="MS5"/>
</dbReference>
<dbReference type="PANTHER" id="PTHR31260:SF50">
    <property type="entry name" value="MS5 PROTEIN"/>
    <property type="match status" value="1"/>
</dbReference>
<sequence length="388" mass="45593">MVAHFLSSPQALSLTRKQVRGKIQSYLRNRGREVPEASENVRNKYLKSSKSQVLKLFPTNVDVSRRIPWRLEKKRKARLEKKMKKENKRKKQALAECAFREKRKKEKEERKKKEHMRQHLDKLEVEYWGRVWKSDGFDDSLRLPIFVSRLMRVYKCEKPNDCPVIVRLYAKMGLHQYNMLQGTNFQLRRVEKYNRESTLYGRPCSYYVTSVAEDPATGSLVPFQTSSHERSINVLNIGFYIARPQDTGEKGTICHDRTAPGYFNSSAPEWPSETDKNIFLYIIFTLVQEPELKENEWIRLYLEVGFLTTNRRTPAPELSDLKIVEVMVETKENAQLSNERLKGFKDATFFIKFDQDLGEGQVRNRRAVIRRTVDLRSKRMSLDGDLSI</sequence>
<name>A0AAU9R8P8_THLAR</name>
<organism evidence="2 3">
    <name type="scientific">Thlaspi arvense</name>
    <name type="common">Field penny-cress</name>
    <dbReference type="NCBI Taxonomy" id="13288"/>
    <lineage>
        <taxon>Eukaryota</taxon>
        <taxon>Viridiplantae</taxon>
        <taxon>Streptophyta</taxon>
        <taxon>Embryophyta</taxon>
        <taxon>Tracheophyta</taxon>
        <taxon>Spermatophyta</taxon>
        <taxon>Magnoliopsida</taxon>
        <taxon>eudicotyledons</taxon>
        <taxon>Gunneridae</taxon>
        <taxon>Pentapetalae</taxon>
        <taxon>rosids</taxon>
        <taxon>malvids</taxon>
        <taxon>Brassicales</taxon>
        <taxon>Brassicaceae</taxon>
        <taxon>Thlaspideae</taxon>
        <taxon>Thlaspi</taxon>
    </lineage>
</organism>
<gene>
    <name evidence="2" type="ORF">TAV2_LOCUS2150</name>
</gene>
<evidence type="ECO:0000256" key="1">
    <source>
        <dbReference type="SAM" id="Coils"/>
    </source>
</evidence>
<dbReference type="EMBL" id="OU466857">
    <property type="protein sequence ID" value="CAH2036208.1"/>
    <property type="molecule type" value="Genomic_DNA"/>
</dbReference>
<dbReference type="Proteomes" id="UP000836841">
    <property type="component" value="Chromosome 1"/>
</dbReference>
<dbReference type="PANTHER" id="PTHR31260">
    <property type="entry name" value="CYSTATIN/MONELLIN SUPERFAMILY PROTEIN"/>
    <property type="match status" value="1"/>
</dbReference>
<dbReference type="NCBIfam" id="TIGR01572">
    <property type="entry name" value="A_thl_para_3677"/>
    <property type="match status" value="1"/>
</dbReference>
<dbReference type="Pfam" id="PF04776">
    <property type="entry name" value="protein_MS5"/>
    <property type="match status" value="1"/>
</dbReference>